<evidence type="ECO:0000313" key="4">
    <source>
        <dbReference type="EMBL" id="MBV4355978.1"/>
    </source>
</evidence>
<evidence type="ECO:0000313" key="5">
    <source>
        <dbReference type="Proteomes" id="UP000812270"/>
    </source>
</evidence>
<protein>
    <submittedName>
        <fullName evidence="4">Rhamnogalacturonan acetylesterase</fullName>
    </submittedName>
</protein>
<evidence type="ECO:0000256" key="1">
    <source>
        <dbReference type="ARBA" id="ARBA00008668"/>
    </source>
</evidence>
<gene>
    <name evidence="4" type="ORF">KTO63_02380</name>
</gene>
<dbReference type="InterPro" id="IPR037459">
    <property type="entry name" value="RhgT-like"/>
</dbReference>
<reference evidence="4" key="1">
    <citation type="submission" date="2021-06" db="EMBL/GenBank/DDBJ databases">
        <authorList>
            <person name="Huq M.A."/>
        </authorList>
    </citation>
    <scope>NUCLEOTIDE SEQUENCE</scope>
    <source>
        <strain evidence="4">MAH-26</strain>
    </source>
</reference>
<dbReference type="Proteomes" id="UP000812270">
    <property type="component" value="Unassembled WGS sequence"/>
</dbReference>
<comment type="caution">
    <text evidence="4">The sequence shown here is derived from an EMBL/GenBank/DDBJ whole genome shotgun (WGS) entry which is preliminary data.</text>
</comment>
<evidence type="ECO:0000256" key="2">
    <source>
        <dbReference type="ARBA" id="ARBA00022801"/>
    </source>
</evidence>
<name>A0A9E2S689_9BACT</name>
<keyword evidence="2" id="KW-0378">Hydrolase</keyword>
<comment type="similarity">
    <text evidence="1">Belongs to the 'GDSL' lipolytic enzyme family.</text>
</comment>
<proteinExistence type="inferred from homology"/>
<feature type="domain" description="SGNH hydrolase-type esterase" evidence="3">
    <location>
        <begin position="31"/>
        <end position="233"/>
    </location>
</feature>
<dbReference type="AlphaFoldDB" id="A0A9E2S689"/>
<dbReference type="Pfam" id="PF13472">
    <property type="entry name" value="Lipase_GDSL_2"/>
    <property type="match status" value="1"/>
</dbReference>
<dbReference type="CDD" id="cd01821">
    <property type="entry name" value="Rhamnogalacturan_acetylesterase_like"/>
    <property type="match status" value="1"/>
</dbReference>
<dbReference type="PANTHER" id="PTHR43695:SF1">
    <property type="entry name" value="RHAMNOGALACTURONAN ACETYLESTERASE"/>
    <property type="match status" value="1"/>
</dbReference>
<organism evidence="4 5">
    <name type="scientific">Pinibacter aurantiacus</name>
    <dbReference type="NCBI Taxonomy" id="2851599"/>
    <lineage>
        <taxon>Bacteria</taxon>
        <taxon>Pseudomonadati</taxon>
        <taxon>Bacteroidota</taxon>
        <taxon>Chitinophagia</taxon>
        <taxon>Chitinophagales</taxon>
        <taxon>Chitinophagaceae</taxon>
        <taxon>Pinibacter</taxon>
    </lineage>
</organism>
<accession>A0A9E2S689</accession>
<dbReference type="InterPro" id="IPR013830">
    <property type="entry name" value="SGNH_hydro"/>
</dbReference>
<keyword evidence="5" id="KW-1185">Reference proteome</keyword>
<sequence>MKKIRILFLLGIIGLFAFKMMQKEKPVLYIIGDSTVKNGNDTGKDSLWGWGSFMYQYFDTSKISVRNHAIGGRSSRTFINEGRWANILAVLKPGDYVLMQFGHNDSSPLDDTARARGTIKGIGDESKEIYNPITKKQEVVYTYGWYMRKFISEAKAKGAVPIVCSPVPRDNWKNGSLARNNEEYPTWAKQTAKSQQAFYIDIHNAIADKYDQLGEQKVNTFFPKDHTHTNREGALLNTETVVQQLKDLKKCSLKKFISK</sequence>
<evidence type="ECO:0000259" key="3">
    <source>
        <dbReference type="Pfam" id="PF13472"/>
    </source>
</evidence>
<dbReference type="GO" id="GO:0016787">
    <property type="term" value="F:hydrolase activity"/>
    <property type="evidence" value="ECO:0007669"/>
    <property type="project" value="UniProtKB-KW"/>
</dbReference>
<dbReference type="EMBL" id="JAHSPG010000001">
    <property type="protein sequence ID" value="MBV4355978.1"/>
    <property type="molecule type" value="Genomic_DNA"/>
</dbReference>
<dbReference type="RefSeq" id="WP_217789521.1">
    <property type="nucleotide sequence ID" value="NZ_JAHSPG010000001.1"/>
</dbReference>
<dbReference type="PANTHER" id="PTHR43695">
    <property type="entry name" value="PUTATIVE (AFU_ORTHOLOGUE AFUA_2G17250)-RELATED"/>
    <property type="match status" value="1"/>
</dbReference>